<dbReference type="PROSITE" id="PS50110">
    <property type="entry name" value="RESPONSE_REGULATORY"/>
    <property type="match status" value="1"/>
</dbReference>
<evidence type="ECO:0000259" key="4">
    <source>
        <dbReference type="PROSITE" id="PS50110"/>
    </source>
</evidence>
<dbReference type="SMART" id="SM00448">
    <property type="entry name" value="REC"/>
    <property type="match status" value="1"/>
</dbReference>
<organism evidence="5">
    <name type="scientific">marine sediment metagenome</name>
    <dbReference type="NCBI Taxonomy" id="412755"/>
    <lineage>
        <taxon>unclassified sequences</taxon>
        <taxon>metagenomes</taxon>
        <taxon>ecological metagenomes</taxon>
    </lineage>
</organism>
<dbReference type="EMBL" id="LAZR01005725">
    <property type="protein sequence ID" value="KKM97618.1"/>
    <property type="molecule type" value="Genomic_DNA"/>
</dbReference>
<dbReference type="InterPro" id="IPR058245">
    <property type="entry name" value="NreC/VraR/RcsB-like_REC"/>
</dbReference>
<dbReference type="GO" id="GO:0000160">
    <property type="term" value="P:phosphorelay signal transduction system"/>
    <property type="evidence" value="ECO:0007669"/>
    <property type="project" value="InterPro"/>
</dbReference>
<gene>
    <name evidence="5" type="ORF">LCGC14_1166170</name>
</gene>
<dbReference type="InterPro" id="IPR039420">
    <property type="entry name" value="WalR-like"/>
</dbReference>
<dbReference type="AlphaFoldDB" id="A0A0F9LW19"/>
<dbReference type="Pfam" id="PF00196">
    <property type="entry name" value="GerE"/>
    <property type="match status" value="1"/>
</dbReference>
<dbReference type="PANTHER" id="PTHR43214">
    <property type="entry name" value="TWO-COMPONENT RESPONSE REGULATOR"/>
    <property type="match status" value="1"/>
</dbReference>
<dbReference type="InterPro" id="IPR000792">
    <property type="entry name" value="Tscrpt_reg_LuxR_C"/>
</dbReference>
<dbReference type="CDD" id="cd06170">
    <property type="entry name" value="LuxR_C_like"/>
    <property type="match status" value="1"/>
</dbReference>
<evidence type="ECO:0008006" key="6">
    <source>
        <dbReference type="Google" id="ProtNLM"/>
    </source>
</evidence>
<proteinExistence type="predicted"/>
<evidence type="ECO:0000313" key="5">
    <source>
        <dbReference type="EMBL" id="KKM97618.1"/>
    </source>
</evidence>
<feature type="domain" description="Response regulatory" evidence="4">
    <location>
        <begin position="8"/>
        <end position="124"/>
    </location>
</feature>
<dbReference type="CDD" id="cd17535">
    <property type="entry name" value="REC_NarL-like"/>
    <property type="match status" value="1"/>
</dbReference>
<feature type="domain" description="HTH luxR-type" evidence="3">
    <location>
        <begin position="149"/>
        <end position="214"/>
    </location>
</feature>
<evidence type="ECO:0000256" key="1">
    <source>
        <dbReference type="ARBA" id="ARBA00022553"/>
    </source>
</evidence>
<dbReference type="GO" id="GO:0003677">
    <property type="term" value="F:DNA binding"/>
    <property type="evidence" value="ECO:0007669"/>
    <property type="project" value="UniProtKB-KW"/>
</dbReference>
<dbReference type="Gene3D" id="3.40.50.2300">
    <property type="match status" value="1"/>
</dbReference>
<dbReference type="SUPFAM" id="SSF52172">
    <property type="entry name" value="CheY-like"/>
    <property type="match status" value="1"/>
</dbReference>
<dbReference type="PROSITE" id="PS50043">
    <property type="entry name" value="HTH_LUXR_2"/>
    <property type="match status" value="1"/>
</dbReference>
<name>A0A0F9LW19_9ZZZZ</name>
<sequence>MTDINKISVLLVDDHAVVRAGFRILLSSQSYIGKITDLARGELVIQEYEQLQPDVVVMDLSMPGIGGLETIRRLLKHSASAKVLVYSIHDEAIYVERAMDAGAKGYVSKNSAAEVLAEAVSVIARGDIFIEQQLLSEQQDSQTGQLTEYHAAIESLAPKEFDVFCLLARGMTAHEVASQLHMGYKTAANYNTQIKQKLNVSSAAELANIAMILGIIKP</sequence>
<keyword evidence="1" id="KW-0597">Phosphoprotein</keyword>
<dbReference type="InterPro" id="IPR016032">
    <property type="entry name" value="Sig_transdc_resp-reg_C-effctor"/>
</dbReference>
<dbReference type="GO" id="GO:0006355">
    <property type="term" value="P:regulation of DNA-templated transcription"/>
    <property type="evidence" value="ECO:0007669"/>
    <property type="project" value="InterPro"/>
</dbReference>
<protein>
    <recommendedName>
        <fullName evidence="6">Response regulatory domain-containing protein</fullName>
    </recommendedName>
</protein>
<keyword evidence="2" id="KW-0238">DNA-binding</keyword>
<dbReference type="PRINTS" id="PR00038">
    <property type="entry name" value="HTHLUXR"/>
</dbReference>
<accession>A0A0F9LW19</accession>
<dbReference type="PANTHER" id="PTHR43214:SF43">
    <property type="entry name" value="TWO-COMPONENT RESPONSE REGULATOR"/>
    <property type="match status" value="1"/>
</dbReference>
<dbReference type="InterPro" id="IPR001789">
    <property type="entry name" value="Sig_transdc_resp-reg_receiver"/>
</dbReference>
<dbReference type="SUPFAM" id="SSF46894">
    <property type="entry name" value="C-terminal effector domain of the bipartite response regulators"/>
    <property type="match status" value="1"/>
</dbReference>
<evidence type="ECO:0000256" key="2">
    <source>
        <dbReference type="ARBA" id="ARBA00023125"/>
    </source>
</evidence>
<dbReference type="SMART" id="SM00421">
    <property type="entry name" value="HTH_LUXR"/>
    <property type="match status" value="1"/>
</dbReference>
<dbReference type="Pfam" id="PF00072">
    <property type="entry name" value="Response_reg"/>
    <property type="match status" value="1"/>
</dbReference>
<reference evidence="5" key="1">
    <citation type="journal article" date="2015" name="Nature">
        <title>Complex archaea that bridge the gap between prokaryotes and eukaryotes.</title>
        <authorList>
            <person name="Spang A."/>
            <person name="Saw J.H."/>
            <person name="Jorgensen S.L."/>
            <person name="Zaremba-Niedzwiedzka K."/>
            <person name="Martijn J."/>
            <person name="Lind A.E."/>
            <person name="van Eijk R."/>
            <person name="Schleper C."/>
            <person name="Guy L."/>
            <person name="Ettema T.J."/>
        </authorList>
    </citation>
    <scope>NUCLEOTIDE SEQUENCE</scope>
</reference>
<evidence type="ECO:0000259" key="3">
    <source>
        <dbReference type="PROSITE" id="PS50043"/>
    </source>
</evidence>
<dbReference type="InterPro" id="IPR011006">
    <property type="entry name" value="CheY-like_superfamily"/>
</dbReference>
<comment type="caution">
    <text evidence="5">The sequence shown here is derived from an EMBL/GenBank/DDBJ whole genome shotgun (WGS) entry which is preliminary data.</text>
</comment>